<evidence type="ECO:0000313" key="3">
    <source>
        <dbReference type="Proteomes" id="UP001432109"/>
    </source>
</evidence>
<keyword evidence="1" id="KW-0812">Transmembrane</keyword>
<sequence>MIIKILATILLIALIILLLYLVIKHIIELIKDIKGVFSNMKLIYRFNRLGYDVVSVKSVQDNKVITTRHPHIPLIEERYYKYHYTIYNPNKIEVKSSPVLSRLELENLIDRLTLFMNDISKYCTIKSIDVGTNNCTLYADKYRIELYDSSTVHLIYANTFPLVTSWSRYNGNFKDNINQLEKQVDFFYEDMYERIYKIKTINGYNLSYIENSIIATKKFEHFNIEYMFTIQVDNSKMLVYRDNVLLKTLSIYSLNDIEDTLKKVLSKEIIIDYI</sequence>
<dbReference type="EMBL" id="PP034390">
    <property type="protein sequence ID" value="WRW34637.1"/>
    <property type="molecule type" value="Genomic_DNA"/>
</dbReference>
<feature type="transmembrane region" description="Helical" evidence="1">
    <location>
        <begin position="6"/>
        <end position="23"/>
    </location>
</feature>
<evidence type="ECO:0000256" key="1">
    <source>
        <dbReference type="SAM" id="Phobius"/>
    </source>
</evidence>
<evidence type="ECO:0000313" key="2">
    <source>
        <dbReference type="EMBL" id="WRW34637.1"/>
    </source>
</evidence>
<proteinExistence type="predicted"/>
<keyword evidence="1" id="KW-0472">Membrane</keyword>
<protein>
    <submittedName>
        <fullName evidence="2">Membrane protein</fullName>
    </submittedName>
</protein>
<reference evidence="2" key="1">
    <citation type="submission" date="2023-12" db="EMBL/GenBank/DDBJ databases">
        <title>Isolation and Characterisation of Novel Lytic Bacteriophages for therapeutic applications in Prosthetic Joint Infections.</title>
        <authorList>
            <person name="Burton N."/>
            <person name="Melo L.D.R."/>
            <person name="Pearce B."/>
            <person name="Tadesse M.D."/>
            <person name="Vryonis E."/>
            <person name="Sagona A."/>
        </authorList>
    </citation>
    <scope>NUCLEOTIDE SEQUENCE</scope>
</reference>
<dbReference type="Proteomes" id="UP001432109">
    <property type="component" value="Segment"/>
</dbReference>
<organism evidence="2 3">
    <name type="scientific">Staphylococcus phage CF5</name>
    <dbReference type="NCBI Taxonomy" id="3113739"/>
    <lineage>
        <taxon>Viruses</taxon>
        <taxon>Duplodnaviria</taxon>
        <taxon>Heunggongvirae</taxon>
        <taxon>Uroviricota</taxon>
        <taxon>Caudoviricetes</taxon>
        <taxon>Herelleviridae</taxon>
        <taxon>Twortvirinae</taxon>
        <taxon>Silviavirus</taxon>
    </lineage>
</organism>
<gene>
    <name evidence="2" type="ORF">CF5_0016</name>
</gene>
<name>A0AAX4J7K6_9CAUD</name>
<accession>A0AAX4J7K6</accession>
<keyword evidence="1" id="KW-1133">Transmembrane helix</keyword>